<sequence>MKLAAFLNLQNKSGLLTAFLVTSLFIVSNQLGYAQETPEITQQLLEKLEKRDRKIAERDALIEDLQKRVEQLEHLVGTTPPSSPSPQMKEPPRHPLPKTAVPATQSAQPKNPIQQAQTQEKPPKKKAKSSAPGTFEVDEDAAERALERTLTQVGALLLPVGLMEVQPFVVYSRREQFSPTLVLGEGGQVLTRNAELRRNEFDAGFFTRFGLPFESQLELSLPARVVDQTLVQPAGQFSFRETDDLGSSIGDITVGVAKTVFRERGWLPDLIARVTWDTDTSQRFSNGVALGGGFHEIRGSLTALKRQDPLAFTGNFFYESSFEKDNIDPGDKFGFSIGALLAASPATSLRLELQQVFSQELEVNGGDIPGSNQVSSSFIFGASSVLGRGILLSISGGIGLTDDAPDYFINFALPIRFGIPFR</sequence>
<evidence type="ECO:0000313" key="2">
    <source>
        <dbReference type="EMBL" id="QBQ53952.1"/>
    </source>
</evidence>
<keyword evidence="3" id="KW-1185">Reference proteome</keyword>
<gene>
    <name evidence="2" type="ORF">E3U44_05070</name>
</gene>
<reference evidence="2 3" key="1">
    <citation type="submission" date="2019-03" db="EMBL/GenBank/DDBJ databases">
        <title>The genome sequence of Nitrosococcus wardiae strain D1FHST reveals the archetypal metabolic capacity of ammonia-oxidizing Gammaproteobacteria.</title>
        <authorList>
            <person name="Wang L."/>
            <person name="Lim C.K."/>
            <person name="Hanson T.E."/>
            <person name="Dang H."/>
            <person name="Klotz M.G."/>
        </authorList>
    </citation>
    <scope>NUCLEOTIDE SEQUENCE [LARGE SCALE GENOMIC DNA]</scope>
    <source>
        <strain evidence="2 3">D1FHS</strain>
    </source>
</reference>
<feature type="compositionally biased region" description="Polar residues" evidence="1">
    <location>
        <begin position="102"/>
        <end position="120"/>
    </location>
</feature>
<evidence type="ECO:0000256" key="1">
    <source>
        <dbReference type="SAM" id="MobiDB-lite"/>
    </source>
</evidence>
<dbReference type="InterPro" id="IPR025737">
    <property type="entry name" value="FApF"/>
</dbReference>
<evidence type="ECO:0008006" key="4">
    <source>
        <dbReference type="Google" id="ProtNLM"/>
    </source>
</evidence>
<dbReference type="EMBL" id="CP038033">
    <property type="protein sequence ID" value="QBQ53952.1"/>
    <property type="molecule type" value="Genomic_DNA"/>
</dbReference>
<protein>
    <recommendedName>
        <fullName evidence="4">Transporter</fullName>
    </recommendedName>
</protein>
<feature type="region of interest" description="Disordered" evidence="1">
    <location>
        <begin position="76"/>
        <end position="136"/>
    </location>
</feature>
<accession>A0A4P7BZJ7</accession>
<dbReference type="RefSeq" id="WP_134356960.1">
    <property type="nucleotide sequence ID" value="NZ_CP038033.1"/>
</dbReference>
<dbReference type="AlphaFoldDB" id="A0A4P7BZJ7"/>
<name>A0A4P7BZJ7_9GAMM</name>
<dbReference type="Proteomes" id="UP000294325">
    <property type="component" value="Chromosome"/>
</dbReference>
<proteinExistence type="predicted"/>
<dbReference type="Pfam" id="PF13557">
    <property type="entry name" value="Phenol_MetA_deg"/>
    <property type="match status" value="1"/>
</dbReference>
<evidence type="ECO:0000313" key="3">
    <source>
        <dbReference type="Proteomes" id="UP000294325"/>
    </source>
</evidence>
<organism evidence="2 3">
    <name type="scientific">Nitrosococcus wardiae</name>
    <dbReference type="NCBI Taxonomy" id="1814290"/>
    <lineage>
        <taxon>Bacteria</taxon>
        <taxon>Pseudomonadati</taxon>
        <taxon>Pseudomonadota</taxon>
        <taxon>Gammaproteobacteria</taxon>
        <taxon>Chromatiales</taxon>
        <taxon>Chromatiaceae</taxon>
        <taxon>Nitrosococcus</taxon>
    </lineage>
</organism>
<dbReference type="KEGG" id="nwr:E3U44_05070"/>
<dbReference type="OrthoDB" id="5297564at2"/>